<sequence>MRMSGVALAGTYVYDWMILMLLLVILLLLQFVEPFPRFVGKDTIRDFNYPLEGDTVPFWAVPVYDRLGNVICHGDKDIIGEGHRSFPSGHTSWFMVATFCYLQFFPPPNHSEGWGPYAYFRELEESGDVNTENATTDGQCSGVQCESRGEEQSCGGFQRRHRRFSGLIVRLYTVSALDNGVGVFPSAETAKTFDCSLEEKIYSWLFFLAVGYFKLNLDSGTDPFVIPMPPPNVTGSLHMGHAMFLTLEDIMTRCRRMRGRPTLWIPGTDHAGKATHICLSARGKFTRKVPFRYVYLHGLIRDSQGRKMSKSLGNVVDPLDTISEFGTDALRFTLSLGIAGQDLNLSTERLKSNKAFTNKLWNAGKFLLQNMPNQSDTASWDDILSHKALPYKEVALIISSWPKTSLPRYVCSVQKFENLQVLKRGIRNARAEYSVEPAKRISASIVASAEVLEYISDEKEVFWPYSPDSIYVMSASPTLRQEMLVSRSTWSRARV</sequence>
<proteinExistence type="predicted"/>
<evidence type="ECO:0000313" key="2">
    <source>
        <dbReference type="Proteomes" id="UP001057402"/>
    </source>
</evidence>
<comment type="caution">
    <text evidence="1">The sequence shown here is derived from an EMBL/GenBank/DDBJ whole genome shotgun (WGS) entry which is preliminary data.</text>
</comment>
<organism evidence="1 2">
    <name type="scientific">Melastoma candidum</name>
    <dbReference type="NCBI Taxonomy" id="119954"/>
    <lineage>
        <taxon>Eukaryota</taxon>
        <taxon>Viridiplantae</taxon>
        <taxon>Streptophyta</taxon>
        <taxon>Embryophyta</taxon>
        <taxon>Tracheophyta</taxon>
        <taxon>Spermatophyta</taxon>
        <taxon>Magnoliopsida</taxon>
        <taxon>eudicotyledons</taxon>
        <taxon>Gunneridae</taxon>
        <taxon>Pentapetalae</taxon>
        <taxon>rosids</taxon>
        <taxon>malvids</taxon>
        <taxon>Myrtales</taxon>
        <taxon>Melastomataceae</taxon>
        <taxon>Melastomatoideae</taxon>
        <taxon>Melastomateae</taxon>
        <taxon>Melastoma</taxon>
    </lineage>
</organism>
<protein>
    <submittedName>
        <fullName evidence="1">Uncharacterized protein</fullName>
    </submittedName>
</protein>
<accession>A0ACB9QKI1</accession>
<keyword evidence="2" id="KW-1185">Reference proteome</keyword>
<gene>
    <name evidence="1" type="ORF">MLD38_022794</name>
</gene>
<name>A0ACB9QKI1_9MYRT</name>
<reference evidence="2" key="1">
    <citation type="journal article" date="2023" name="Front. Plant Sci.">
        <title>Chromosomal-level genome assembly of Melastoma candidum provides insights into trichome evolution.</title>
        <authorList>
            <person name="Zhong Y."/>
            <person name="Wu W."/>
            <person name="Sun C."/>
            <person name="Zou P."/>
            <person name="Liu Y."/>
            <person name="Dai S."/>
            <person name="Zhou R."/>
        </authorList>
    </citation>
    <scope>NUCLEOTIDE SEQUENCE [LARGE SCALE GENOMIC DNA]</scope>
</reference>
<evidence type="ECO:0000313" key="1">
    <source>
        <dbReference type="EMBL" id="KAI4367006.1"/>
    </source>
</evidence>
<dbReference type="Proteomes" id="UP001057402">
    <property type="component" value="Chromosome 6"/>
</dbReference>
<dbReference type="EMBL" id="CM042885">
    <property type="protein sequence ID" value="KAI4367006.1"/>
    <property type="molecule type" value="Genomic_DNA"/>
</dbReference>